<evidence type="ECO:0000259" key="5">
    <source>
        <dbReference type="Pfam" id="PF23948"/>
    </source>
</evidence>
<dbReference type="PRINTS" id="PR00320">
    <property type="entry name" value="GPROTEINBRPT"/>
</dbReference>
<feature type="region of interest" description="Disordered" evidence="4">
    <location>
        <begin position="1"/>
        <end position="76"/>
    </location>
</feature>
<evidence type="ECO:0000256" key="3">
    <source>
        <dbReference type="PROSITE-ProRule" id="PRU00221"/>
    </source>
</evidence>
<keyword evidence="7" id="KW-1185">Reference proteome</keyword>
<dbReference type="InterPro" id="IPR015943">
    <property type="entry name" value="WD40/YVTN_repeat-like_dom_sf"/>
</dbReference>
<feature type="repeat" description="WD" evidence="3">
    <location>
        <begin position="1305"/>
        <end position="1339"/>
    </location>
</feature>
<dbReference type="InterPro" id="IPR016024">
    <property type="entry name" value="ARM-type_fold"/>
</dbReference>
<dbReference type="InterPro" id="IPR036322">
    <property type="entry name" value="WD40_repeat_dom_sf"/>
</dbReference>
<dbReference type="Gene3D" id="2.160.20.80">
    <property type="entry name" value="E3 ubiquitin-protein ligase SopA"/>
    <property type="match status" value="1"/>
</dbReference>
<dbReference type="PANTHER" id="PTHR19879:SF9">
    <property type="entry name" value="TRANSCRIPTION INITIATION FACTOR TFIID SUBUNIT 5"/>
    <property type="match status" value="1"/>
</dbReference>
<dbReference type="CDD" id="cd00200">
    <property type="entry name" value="WD40"/>
    <property type="match status" value="2"/>
</dbReference>
<keyword evidence="1 3" id="KW-0853">WD repeat</keyword>
<dbReference type="EMBL" id="JAAAUQ010000034">
    <property type="protein sequence ID" value="KAF9156173.1"/>
    <property type="molecule type" value="Genomic_DNA"/>
</dbReference>
<sequence>MTKDSHSYPSGSPPKPSPAQGSSRAKQVGDDKSVDSLHIRKTDHFLKSLRSSNAEPKINFQNSNPEPTIHHASSVSTNTNSVEIKYAVSATVVRNLASDVQPLTVSNKSRTNIFAQNIDKHFVRTVLPDIGARIDTTPQLALCLGLLSKDDSTTGQQGALLQGVPIDTGSLPWIKALEQDPFEQDRTRWLGVRMVEAFIGDPFKDSTKVAEIVLIGAALEQEHYRKLLSSIITEFGQAIILDVDLLQGLIQLVQFASPDFLNADDLVKILSIIRTRLQGTHQQSTEHSYYLTLAVSRILDVMVEHKVQDLRRVEEHEPLAEVLSSLKGSSDPYLLYQACYAFQALQYVPDDEIPLQTVLRHSTGIANGLVQITAAFKLDLSSFLEGLDNLQESLGGSFEVTTTVYEGVCSLIESGQGVMESLKEEYGSGKKRPWYAAIRAAYALAQVGRLKGLNELIYKAPCRYDPLFQWGICQLLGEIAFDSIWDVTVRQQAIYILGDLYKDVADWGQDESVKSWMRSIISEFGTISDQTVQEFLASDKQVMLILGDSDAGKSTFKHLESELLRFYKSGDAIPLFISLPGIDEPNKDMIEKQLRAINFSDEQIHELKLHRRLVLICDGYDESQQVVNLHKSNMLNQPGQWNTKMIISCRTQYLGRDYRSRFLPQGDSHYSHPSAHLFQEAVIAPFSKKQIEDYVEQYVPFEPRTWTTQSYMDKLTMVPNLMDLVKNPFLLTLALEALPDVTNGKKDLSAIRLTRVELYDVFVEHWLDVNKRRLESNTLTAQECATLDQLLEADFVWKGIDFSKRLASAIFEKQVGKPVVKYIHLHDKNSWRAEFFGPDPEVRLLRESIPLNRTGSLFRFLHWSMLEYFFSRLVFDPVSGHDDYDEFAPQPVPDSSNGQPLDPDGPLFRRNLLKEPFVVQFLSERVQKHPNFKAQLLAVIEQSKADTVSAAAVTAAANSITILARAGVNFNGADLRGIRISGADLSDGQFDLAQFQGADLRGVNLARTWQRQADFSDAKMKGVQFGELPFLQEPHKVCSCAYSPDGKILTVGLQEGQIITYDTATWECLYSHKEHSDQVNGIAFSPDSQRFVSGSDDSTVRVWDSFRGEVLFVITWSHRRRFREDSMKAFKVNAVAFSPCGKQFAAADGKLESDDNSDDGAAVRLWSSDTGERLFGLKGFQSDALSVQYSSNGRQVASVGVDHKFQCWNSETGELGASWNAPYRFLQCIAFSPEGQWMASGHLDGEVQLWTASLDSWEASSTLLGHIDRVTGVAFSPNSQFLASSSWDHTVRLWDVSVGSLNHVFIGHADRVDGVSFSSDGRYMASEDDKGVVRLWKVNASVSNSDIRQHVEPIYFVAYSSDGRTLINSTNDGSVLPLDSLTGRAGPTFFETFIQVFSVTISPDKRQLAMGDRNGKIYLWNSQTGAAEGILHGDGGEKWVRAVAYSPCGLWLASIGSRPVVRLWNRQVPETESILADYCNKRYALSYNLSFSSTGHELAVGLRFAEVGLFDTRTRRLLRTITSSYESLSWQMCFSPSDQLLLVYPLKESTVLWDLLAGKQIAEVPGCDNKVSCVAFSPCGNRMASASWNKRVRIWRRQDPDDPKSWSHITEICGFLDAVSGVAWSPVAPMELVTRCRDGSVQVWRIVTGKEGSVSAGLIWTTDPGRLFSWDLAFKDANGLDPIYQKLLVQRGTV</sequence>
<feature type="repeat" description="WD" evidence="3">
    <location>
        <begin position="1263"/>
        <end position="1304"/>
    </location>
</feature>
<reference evidence="6" key="1">
    <citation type="journal article" date="2020" name="Fungal Divers.">
        <title>Resolving the Mortierellaceae phylogeny through synthesis of multi-gene phylogenetics and phylogenomics.</title>
        <authorList>
            <person name="Vandepol N."/>
            <person name="Liber J."/>
            <person name="Desiro A."/>
            <person name="Na H."/>
            <person name="Kennedy M."/>
            <person name="Barry K."/>
            <person name="Grigoriev I.V."/>
            <person name="Miller A.N."/>
            <person name="O'Donnell K."/>
            <person name="Stajich J.E."/>
            <person name="Bonito G."/>
        </authorList>
    </citation>
    <scope>NUCLEOTIDE SEQUENCE</scope>
    <source>
        <strain evidence="6">NRRL 6426</strain>
    </source>
</reference>
<keyword evidence="2" id="KW-0677">Repeat</keyword>
<name>A0A9P5S6A1_9FUNG</name>
<dbReference type="Pfam" id="PF00400">
    <property type="entry name" value="WD40"/>
    <property type="match status" value="6"/>
</dbReference>
<protein>
    <recommendedName>
        <fullName evidence="5">Arm-like repeat domain-containing protein</fullName>
    </recommendedName>
</protein>
<dbReference type="Gene3D" id="2.130.10.10">
    <property type="entry name" value="YVTN repeat-like/Quinoprotein amine dehydrogenase"/>
    <property type="match status" value="4"/>
</dbReference>
<dbReference type="OrthoDB" id="538223at2759"/>
<dbReference type="PROSITE" id="PS00678">
    <property type="entry name" value="WD_REPEATS_1"/>
    <property type="match status" value="1"/>
</dbReference>
<dbReference type="InterPro" id="IPR020472">
    <property type="entry name" value="WD40_PAC1"/>
</dbReference>
<proteinExistence type="predicted"/>
<dbReference type="SUPFAM" id="SSF50978">
    <property type="entry name" value="WD40 repeat-like"/>
    <property type="match status" value="2"/>
</dbReference>
<dbReference type="SUPFAM" id="SSF141571">
    <property type="entry name" value="Pentapeptide repeat-like"/>
    <property type="match status" value="1"/>
</dbReference>
<dbReference type="Pfam" id="PF23948">
    <property type="entry name" value="ARM_5"/>
    <property type="match status" value="1"/>
</dbReference>
<feature type="compositionally biased region" description="Basic and acidic residues" evidence="4">
    <location>
        <begin position="27"/>
        <end position="46"/>
    </location>
</feature>
<accession>A0A9P5S6A1</accession>
<dbReference type="InterPro" id="IPR001680">
    <property type="entry name" value="WD40_rpt"/>
</dbReference>
<feature type="repeat" description="WD" evidence="3">
    <location>
        <begin position="1072"/>
        <end position="1104"/>
    </location>
</feature>
<feature type="compositionally biased region" description="Polar residues" evidence="4">
    <location>
        <begin position="49"/>
        <end position="76"/>
    </location>
</feature>
<dbReference type="SUPFAM" id="SSF48371">
    <property type="entry name" value="ARM repeat"/>
    <property type="match status" value="1"/>
</dbReference>
<evidence type="ECO:0000313" key="6">
    <source>
        <dbReference type="EMBL" id="KAF9156173.1"/>
    </source>
</evidence>
<dbReference type="Pfam" id="PF00805">
    <property type="entry name" value="Pentapeptide"/>
    <property type="match status" value="1"/>
</dbReference>
<dbReference type="InterPro" id="IPR001646">
    <property type="entry name" value="5peptide_repeat"/>
</dbReference>
<dbReference type="PANTHER" id="PTHR19879">
    <property type="entry name" value="TRANSCRIPTION INITIATION FACTOR TFIID"/>
    <property type="match status" value="1"/>
</dbReference>
<feature type="repeat" description="WD" evidence="3">
    <location>
        <begin position="1226"/>
        <end position="1250"/>
    </location>
</feature>
<dbReference type="PROSITE" id="PS50082">
    <property type="entry name" value="WD_REPEATS_2"/>
    <property type="match status" value="5"/>
</dbReference>
<feature type="domain" description="Arm-like repeat" evidence="5">
    <location>
        <begin position="180"/>
        <end position="527"/>
    </location>
</feature>
<evidence type="ECO:0000256" key="1">
    <source>
        <dbReference type="ARBA" id="ARBA00022574"/>
    </source>
</evidence>
<dbReference type="PROSITE" id="PS50294">
    <property type="entry name" value="WD_REPEATS_REGION"/>
    <property type="match status" value="3"/>
</dbReference>
<evidence type="ECO:0000256" key="4">
    <source>
        <dbReference type="SAM" id="MobiDB-lite"/>
    </source>
</evidence>
<gene>
    <name evidence="6" type="ORF">BG015_006909</name>
</gene>
<dbReference type="InterPro" id="IPR019775">
    <property type="entry name" value="WD40_repeat_CS"/>
</dbReference>
<evidence type="ECO:0000313" key="7">
    <source>
        <dbReference type="Proteomes" id="UP000748756"/>
    </source>
</evidence>
<evidence type="ECO:0000256" key="2">
    <source>
        <dbReference type="ARBA" id="ARBA00022737"/>
    </source>
</evidence>
<comment type="caution">
    <text evidence="6">The sequence shown here is derived from an EMBL/GenBank/DDBJ whole genome shotgun (WGS) entry which is preliminary data.</text>
</comment>
<organism evidence="6 7">
    <name type="scientific">Linnemannia schmuckeri</name>
    <dbReference type="NCBI Taxonomy" id="64567"/>
    <lineage>
        <taxon>Eukaryota</taxon>
        <taxon>Fungi</taxon>
        <taxon>Fungi incertae sedis</taxon>
        <taxon>Mucoromycota</taxon>
        <taxon>Mortierellomycotina</taxon>
        <taxon>Mortierellomycetes</taxon>
        <taxon>Mortierellales</taxon>
        <taxon>Mortierellaceae</taxon>
        <taxon>Linnemannia</taxon>
    </lineage>
</organism>
<dbReference type="SMART" id="SM00320">
    <property type="entry name" value="WD40"/>
    <property type="match status" value="13"/>
</dbReference>
<dbReference type="InterPro" id="IPR056251">
    <property type="entry name" value="Arm_rpt_dom"/>
</dbReference>
<dbReference type="Proteomes" id="UP000748756">
    <property type="component" value="Unassembled WGS sequence"/>
</dbReference>
<dbReference type="InterPro" id="IPR027417">
    <property type="entry name" value="P-loop_NTPase"/>
</dbReference>
<dbReference type="Gene3D" id="3.40.50.300">
    <property type="entry name" value="P-loop containing nucleotide triphosphate hydrolases"/>
    <property type="match status" value="1"/>
</dbReference>
<feature type="repeat" description="WD" evidence="3">
    <location>
        <begin position="1564"/>
        <end position="1595"/>
    </location>
</feature>